<gene>
    <name evidence="2" type="ORF">GCM10023184_18540</name>
</gene>
<dbReference type="EMBL" id="BAABGY010000007">
    <property type="protein sequence ID" value="GAA4328581.1"/>
    <property type="molecule type" value="Genomic_DNA"/>
</dbReference>
<protein>
    <submittedName>
        <fullName evidence="2">Uncharacterized protein</fullName>
    </submittedName>
</protein>
<dbReference type="Proteomes" id="UP001501725">
    <property type="component" value="Unassembled WGS sequence"/>
</dbReference>
<name>A0ABP8GQU7_9BACT</name>
<proteinExistence type="predicted"/>
<comment type="caution">
    <text evidence="2">The sequence shown here is derived from an EMBL/GenBank/DDBJ whole genome shotgun (WGS) entry which is preliminary data.</text>
</comment>
<evidence type="ECO:0000313" key="3">
    <source>
        <dbReference type="Proteomes" id="UP001501725"/>
    </source>
</evidence>
<evidence type="ECO:0000313" key="2">
    <source>
        <dbReference type="EMBL" id="GAA4328581.1"/>
    </source>
</evidence>
<sequence>MKYFRLTPDYLLWELSFQNLTMLLATIPVYEPAEKKKDEEPAQGGPDKGFEDLASFLNL</sequence>
<keyword evidence="3" id="KW-1185">Reference proteome</keyword>
<reference evidence="3" key="1">
    <citation type="journal article" date="2019" name="Int. J. Syst. Evol. Microbiol.">
        <title>The Global Catalogue of Microorganisms (GCM) 10K type strain sequencing project: providing services to taxonomists for standard genome sequencing and annotation.</title>
        <authorList>
            <consortium name="The Broad Institute Genomics Platform"/>
            <consortium name="The Broad Institute Genome Sequencing Center for Infectious Disease"/>
            <person name="Wu L."/>
            <person name="Ma J."/>
        </authorList>
    </citation>
    <scope>NUCLEOTIDE SEQUENCE [LARGE SCALE GENOMIC DNA]</scope>
    <source>
        <strain evidence="3">JCM 17919</strain>
    </source>
</reference>
<organism evidence="2 3">
    <name type="scientific">Flaviaesturariibacter amylovorans</name>
    <dbReference type="NCBI Taxonomy" id="1084520"/>
    <lineage>
        <taxon>Bacteria</taxon>
        <taxon>Pseudomonadati</taxon>
        <taxon>Bacteroidota</taxon>
        <taxon>Chitinophagia</taxon>
        <taxon>Chitinophagales</taxon>
        <taxon>Chitinophagaceae</taxon>
        <taxon>Flaviaestuariibacter</taxon>
    </lineage>
</organism>
<accession>A0ABP8GQU7</accession>
<feature type="region of interest" description="Disordered" evidence="1">
    <location>
        <begin position="34"/>
        <end position="59"/>
    </location>
</feature>
<evidence type="ECO:0000256" key="1">
    <source>
        <dbReference type="SAM" id="MobiDB-lite"/>
    </source>
</evidence>